<accession>A0AAP2NX86</accession>
<reference evidence="2" key="1">
    <citation type="submission" date="2019-02" db="EMBL/GenBank/DDBJ databases">
        <title>Genomic characterization of isolates from hospital effluents in KZN, South Africa.</title>
        <authorList>
            <person name="Ntshobeni N."/>
            <person name="Allam M."/>
            <person name="Ismail A."/>
            <person name="Amoako D."/>
            <person name="Essack S."/>
            <person name="Chenia H."/>
        </authorList>
    </citation>
    <scope>NUCLEOTIDE SEQUENCE</scope>
    <source>
        <strain evidence="2">AFE97_S1</strain>
    </source>
</reference>
<keyword evidence="1" id="KW-1133">Transmembrane helix</keyword>
<keyword evidence="1" id="KW-0812">Transmembrane</keyword>
<evidence type="ECO:0000313" key="2">
    <source>
        <dbReference type="EMBL" id="MBX6982218.1"/>
    </source>
</evidence>
<organism evidence="2 3">
    <name type="scientific">Providencia rettgeri</name>
    <dbReference type="NCBI Taxonomy" id="587"/>
    <lineage>
        <taxon>Bacteria</taxon>
        <taxon>Pseudomonadati</taxon>
        <taxon>Pseudomonadota</taxon>
        <taxon>Gammaproteobacteria</taxon>
        <taxon>Enterobacterales</taxon>
        <taxon>Morganellaceae</taxon>
        <taxon>Providencia</taxon>
    </lineage>
</organism>
<dbReference type="RefSeq" id="WP_131680627.1">
    <property type="nucleotide sequence ID" value="NZ_SHCZ01000023.1"/>
</dbReference>
<feature type="transmembrane region" description="Helical" evidence="1">
    <location>
        <begin position="6"/>
        <end position="30"/>
    </location>
</feature>
<comment type="caution">
    <text evidence="2">The sequence shown here is derived from an EMBL/GenBank/DDBJ whole genome shotgun (WGS) entry which is preliminary data.</text>
</comment>
<sequence>MDGYIGISVITLVIVIVFIVLLLILPVLVLSMYDKGKKMNEESIESKQVMMSQGSRPEWISKKIDSDECFAFIIFTVITVMILIPVLYILFFYE</sequence>
<name>A0AAP2NX86_PRORE</name>
<proteinExistence type="predicted"/>
<keyword evidence="1" id="KW-0472">Membrane</keyword>
<dbReference type="AlphaFoldDB" id="A0AAP2NX86"/>
<evidence type="ECO:0000313" key="3">
    <source>
        <dbReference type="Proteomes" id="UP000824410"/>
    </source>
</evidence>
<evidence type="ECO:0000256" key="1">
    <source>
        <dbReference type="SAM" id="Phobius"/>
    </source>
</evidence>
<gene>
    <name evidence="2" type="ORF">EX242_18400</name>
</gene>
<dbReference type="Proteomes" id="UP000824410">
    <property type="component" value="Unassembled WGS sequence"/>
</dbReference>
<protein>
    <submittedName>
        <fullName evidence="2">Uncharacterized protein</fullName>
    </submittedName>
</protein>
<dbReference type="EMBL" id="SHDO01000025">
    <property type="protein sequence ID" value="MBX6982218.1"/>
    <property type="molecule type" value="Genomic_DNA"/>
</dbReference>
<feature type="transmembrane region" description="Helical" evidence="1">
    <location>
        <begin position="69"/>
        <end position="93"/>
    </location>
</feature>